<keyword evidence="2" id="KW-1185">Reference proteome</keyword>
<proteinExistence type="predicted"/>
<dbReference type="EMBL" id="WHUW01000018">
    <property type="protein sequence ID" value="KAF8437603.1"/>
    <property type="molecule type" value="Genomic_DNA"/>
</dbReference>
<gene>
    <name evidence="1" type="ORF">L210DRAFT_2336727</name>
</gene>
<organism evidence="1 2">
    <name type="scientific">Boletus edulis BED1</name>
    <dbReference type="NCBI Taxonomy" id="1328754"/>
    <lineage>
        <taxon>Eukaryota</taxon>
        <taxon>Fungi</taxon>
        <taxon>Dikarya</taxon>
        <taxon>Basidiomycota</taxon>
        <taxon>Agaricomycotina</taxon>
        <taxon>Agaricomycetes</taxon>
        <taxon>Agaricomycetidae</taxon>
        <taxon>Boletales</taxon>
        <taxon>Boletineae</taxon>
        <taxon>Boletaceae</taxon>
        <taxon>Boletoideae</taxon>
        <taxon>Boletus</taxon>
    </lineage>
</organism>
<comment type="caution">
    <text evidence="1">The sequence shown here is derived from an EMBL/GenBank/DDBJ whole genome shotgun (WGS) entry which is preliminary data.</text>
</comment>
<protein>
    <submittedName>
        <fullName evidence="1">Uncharacterized protein</fullName>
    </submittedName>
</protein>
<dbReference type="AlphaFoldDB" id="A0AAD4BRB6"/>
<reference evidence="1" key="2">
    <citation type="journal article" date="2020" name="Nat. Commun.">
        <title>Large-scale genome sequencing of mycorrhizal fungi provides insights into the early evolution of symbiotic traits.</title>
        <authorList>
            <person name="Miyauchi S."/>
            <person name="Kiss E."/>
            <person name="Kuo A."/>
            <person name="Drula E."/>
            <person name="Kohler A."/>
            <person name="Sanchez-Garcia M."/>
            <person name="Morin E."/>
            <person name="Andreopoulos B."/>
            <person name="Barry K.W."/>
            <person name="Bonito G."/>
            <person name="Buee M."/>
            <person name="Carver A."/>
            <person name="Chen C."/>
            <person name="Cichocki N."/>
            <person name="Clum A."/>
            <person name="Culley D."/>
            <person name="Crous P.W."/>
            <person name="Fauchery L."/>
            <person name="Girlanda M."/>
            <person name="Hayes R.D."/>
            <person name="Keri Z."/>
            <person name="LaButti K."/>
            <person name="Lipzen A."/>
            <person name="Lombard V."/>
            <person name="Magnuson J."/>
            <person name="Maillard F."/>
            <person name="Murat C."/>
            <person name="Nolan M."/>
            <person name="Ohm R.A."/>
            <person name="Pangilinan J."/>
            <person name="Pereira M.F."/>
            <person name="Perotto S."/>
            <person name="Peter M."/>
            <person name="Pfister S."/>
            <person name="Riley R."/>
            <person name="Sitrit Y."/>
            <person name="Stielow J.B."/>
            <person name="Szollosi G."/>
            <person name="Zifcakova L."/>
            <person name="Stursova M."/>
            <person name="Spatafora J.W."/>
            <person name="Tedersoo L."/>
            <person name="Vaario L.M."/>
            <person name="Yamada A."/>
            <person name="Yan M."/>
            <person name="Wang P."/>
            <person name="Xu J."/>
            <person name="Bruns T."/>
            <person name="Baldrian P."/>
            <person name="Vilgalys R."/>
            <person name="Dunand C."/>
            <person name="Henrissat B."/>
            <person name="Grigoriev I.V."/>
            <person name="Hibbett D."/>
            <person name="Nagy L.G."/>
            <person name="Martin F.M."/>
        </authorList>
    </citation>
    <scope>NUCLEOTIDE SEQUENCE</scope>
    <source>
        <strain evidence="1">BED1</strain>
    </source>
</reference>
<evidence type="ECO:0000313" key="1">
    <source>
        <dbReference type="EMBL" id="KAF8437603.1"/>
    </source>
</evidence>
<sequence>MMELDRPIRSTSVSQTERTRLHNLLVTGTAGLEEWLSTLSTPAKDYQLALERAGFMQGFDELFSKTLAEMGGLSEPLILDPVGTLQRGASGKRYNVVEECHLIHWVKGKQPIWNTLHNVQPTSVCQWLGTRCQMRDTSRILK</sequence>
<dbReference type="Proteomes" id="UP001194468">
    <property type="component" value="Unassembled WGS sequence"/>
</dbReference>
<accession>A0AAD4BRB6</accession>
<name>A0AAD4BRB6_BOLED</name>
<evidence type="ECO:0000313" key="2">
    <source>
        <dbReference type="Proteomes" id="UP001194468"/>
    </source>
</evidence>
<reference evidence="1" key="1">
    <citation type="submission" date="2019-10" db="EMBL/GenBank/DDBJ databases">
        <authorList>
            <consortium name="DOE Joint Genome Institute"/>
            <person name="Kuo A."/>
            <person name="Miyauchi S."/>
            <person name="Kiss E."/>
            <person name="Drula E."/>
            <person name="Kohler A."/>
            <person name="Sanchez-Garcia M."/>
            <person name="Andreopoulos B."/>
            <person name="Barry K.W."/>
            <person name="Bonito G."/>
            <person name="Buee M."/>
            <person name="Carver A."/>
            <person name="Chen C."/>
            <person name="Cichocki N."/>
            <person name="Clum A."/>
            <person name="Culley D."/>
            <person name="Crous P.W."/>
            <person name="Fauchery L."/>
            <person name="Girlanda M."/>
            <person name="Hayes R."/>
            <person name="Keri Z."/>
            <person name="LaButti K."/>
            <person name="Lipzen A."/>
            <person name="Lombard V."/>
            <person name="Magnuson J."/>
            <person name="Maillard F."/>
            <person name="Morin E."/>
            <person name="Murat C."/>
            <person name="Nolan M."/>
            <person name="Ohm R."/>
            <person name="Pangilinan J."/>
            <person name="Pereira M."/>
            <person name="Perotto S."/>
            <person name="Peter M."/>
            <person name="Riley R."/>
            <person name="Sitrit Y."/>
            <person name="Stielow B."/>
            <person name="Szollosi G."/>
            <person name="Zifcakova L."/>
            <person name="Stursova M."/>
            <person name="Spatafora J.W."/>
            <person name="Tedersoo L."/>
            <person name="Vaario L.-M."/>
            <person name="Yamada A."/>
            <person name="Yan M."/>
            <person name="Wang P."/>
            <person name="Xu J."/>
            <person name="Bruns T."/>
            <person name="Baldrian P."/>
            <person name="Vilgalys R."/>
            <person name="Henrissat B."/>
            <person name="Grigoriev I.V."/>
            <person name="Hibbett D."/>
            <person name="Nagy L.G."/>
            <person name="Martin F.M."/>
        </authorList>
    </citation>
    <scope>NUCLEOTIDE SEQUENCE</scope>
    <source>
        <strain evidence="1">BED1</strain>
    </source>
</reference>